<dbReference type="Proteomes" id="UP000822688">
    <property type="component" value="Chromosome 1"/>
</dbReference>
<protein>
    <submittedName>
        <fullName evidence="2">Uncharacterized protein</fullName>
    </submittedName>
</protein>
<name>A0A8T0J4B2_CERPU</name>
<feature type="chain" id="PRO_5035713233" evidence="1">
    <location>
        <begin position="19"/>
        <end position="49"/>
    </location>
</feature>
<gene>
    <name evidence="2" type="ORF">KC19_1G057200</name>
</gene>
<proteinExistence type="predicted"/>
<accession>A0A8T0J4B2</accession>
<organism evidence="2 3">
    <name type="scientific">Ceratodon purpureus</name>
    <name type="common">Fire moss</name>
    <name type="synonym">Dicranum purpureum</name>
    <dbReference type="NCBI Taxonomy" id="3225"/>
    <lineage>
        <taxon>Eukaryota</taxon>
        <taxon>Viridiplantae</taxon>
        <taxon>Streptophyta</taxon>
        <taxon>Embryophyta</taxon>
        <taxon>Bryophyta</taxon>
        <taxon>Bryophytina</taxon>
        <taxon>Bryopsida</taxon>
        <taxon>Dicranidae</taxon>
        <taxon>Pseudoditrichales</taxon>
        <taxon>Ditrichaceae</taxon>
        <taxon>Ceratodon</taxon>
    </lineage>
</organism>
<evidence type="ECO:0000256" key="1">
    <source>
        <dbReference type="SAM" id="SignalP"/>
    </source>
</evidence>
<evidence type="ECO:0000313" key="3">
    <source>
        <dbReference type="Proteomes" id="UP000822688"/>
    </source>
</evidence>
<reference evidence="2" key="1">
    <citation type="submission" date="2020-06" db="EMBL/GenBank/DDBJ databases">
        <title>WGS assembly of Ceratodon purpureus strain R40.</title>
        <authorList>
            <person name="Carey S.B."/>
            <person name="Jenkins J."/>
            <person name="Shu S."/>
            <person name="Lovell J.T."/>
            <person name="Sreedasyam A."/>
            <person name="Maumus F."/>
            <person name="Tiley G.P."/>
            <person name="Fernandez-Pozo N."/>
            <person name="Barry K."/>
            <person name="Chen C."/>
            <person name="Wang M."/>
            <person name="Lipzen A."/>
            <person name="Daum C."/>
            <person name="Saski C.A."/>
            <person name="Payton A.C."/>
            <person name="Mcbreen J.C."/>
            <person name="Conrad R.E."/>
            <person name="Kollar L.M."/>
            <person name="Olsson S."/>
            <person name="Huttunen S."/>
            <person name="Landis J.B."/>
            <person name="Wickett N.J."/>
            <person name="Johnson M.G."/>
            <person name="Rensing S.A."/>
            <person name="Grimwood J."/>
            <person name="Schmutz J."/>
            <person name="Mcdaniel S.F."/>
        </authorList>
    </citation>
    <scope>NUCLEOTIDE SEQUENCE</scope>
    <source>
        <strain evidence="2">R40</strain>
    </source>
</reference>
<sequence>MGMSFTLRGVGFLSFARTLVCNAAFRGSHINGSVVRVISSEESDLVPCL</sequence>
<keyword evidence="1" id="KW-0732">Signal</keyword>
<comment type="caution">
    <text evidence="2">The sequence shown here is derived from an EMBL/GenBank/DDBJ whole genome shotgun (WGS) entry which is preliminary data.</text>
</comment>
<evidence type="ECO:0000313" key="2">
    <source>
        <dbReference type="EMBL" id="KAG0589916.1"/>
    </source>
</evidence>
<feature type="signal peptide" evidence="1">
    <location>
        <begin position="1"/>
        <end position="18"/>
    </location>
</feature>
<dbReference type="EMBL" id="CM026421">
    <property type="protein sequence ID" value="KAG0589916.1"/>
    <property type="molecule type" value="Genomic_DNA"/>
</dbReference>
<dbReference type="AlphaFoldDB" id="A0A8T0J4B2"/>
<keyword evidence="3" id="KW-1185">Reference proteome</keyword>